<dbReference type="EMBL" id="JAJNDB010000003">
    <property type="protein sequence ID" value="MCD2195281.1"/>
    <property type="molecule type" value="Genomic_DNA"/>
</dbReference>
<dbReference type="RefSeq" id="WP_230736165.1">
    <property type="nucleotide sequence ID" value="NZ_JAJNDB010000003.1"/>
</dbReference>
<reference evidence="2 3" key="1">
    <citation type="submission" date="2021-11" db="EMBL/GenBank/DDBJ databases">
        <title>Draft genome sequence of Actinomycetospora sp. SF1 isolated from the rhizosphere soil.</title>
        <authorList>
            <person name="Duangmal K."/>
            <person name="Chantavorakit T."/>
        </authorList>
    </citation>
    <scope>NUCLEOTIDE SEQUENCE [LARGE SCALE GENOMIC DNA]</scope>
    <source>
        <strain evidence="2 3">TBRC 5722</strain>
    </source>
</reference>
<sequence length="118" mass="11531">MATLRSTLLATAMIGTGLVSGAGMALAGEAPSGHGGDDGIGATQHHDGTTVQKGLINSSDFAPNTTGDLCNNDVPVNALGVQVPVQDNAGGVPILSKAGHGNSAANAKGCHNPIHAIN</sequence>
<feature type="signal peptide" evidence="1">
    <location>
        <begin position="1"/>
        <end position="27"/>
    </location>
</feature>
<evidence type="ECO:0008006" key="4">
    <source>
        <dbReference type="Google" id="ProtNLM"/>
    </source>
</evidence>
<keyword evidence="3" id="KW-1185">Reference proteome</keyword>
<comment type="caution">
    <text evidence="2">The sequence shown here is derived from an EMBL/GenBank/DDBJ whole genome shotgun (WGS) entry which is preliminary data.</text>
</comment>
<accession>A0ABS8PCY9</accession>
<evidence type="ECO:0000256" key="1">
    <source>
        <dbReference type="SAM" id="SignalP"/>
    </source>
</evidence>
<keyword evidence="1" id="KW-0732">Signal</keyword>
<evidence type="ECO:0000313" key="2">
    <source>
        <dbReference type="EMBL" id="MCD2195281.1"/>
    </source>
</evidence>
<gene>
    <name evidence="2" type="ORF">LQ327_18080</name>
</gene>
<feature type="chain" id="PRO_5046466201" description="Small secreted domain DUF320" evidence="1">
    <location>
        <begin position="28"/>
        <end position="118"/>
    </location>
</feature>
<name>A0ABS8PCY9_9PSEU</name>
<organism evidence="2 3">
    <name type="scientific">Actinomycetospora endophytica</name>
    <dbReference type="NCBI Taxonomy" id="2291215"/>
    <lineage>
        <taxon>Bacteria</taxon>
        <taxon>Bacillati</taxon>
        <taxon>Actinomycetota</taxon>
        <taxon>Actinomycetes</taxon>
        <taxon>Pseudonocardiales</taxon>
        <taxon>Pseudonocardiaceae</taxon>
        <taxon>Actinomycetospora</taxon>
    </lineage>
</organism>
<evidence type="ECO:0000313" key="3">
    <source>
        <dbReference type="Proteomes" id="UP001199469"/>
    </source>
</evidence>
<protein>
    <recommendedName>
        <fullName evidence="4">Small secreted domain DUF320</fullName>
    </recommendedName>
</protein>
<dbReference type="Proteomes" id="UP001199469">
    <property type="component" value="Unassembled WGS sequence"/>
</dbReference>
<proteinExistence type="predicted"/>